<protein>
    <submittedName>
        <fullName evidence="1">Uncharacterized protein</fullName>
    </submittedName>
</protein>
<dbReference type="AlphaFoldDB" id="A0AAW2EZQ9"/>
<evidence type="ECO:0000313" key="2">
    <source>
        <dbReference type="Proteomes" id="UP001430953"/>
    </source>
</evidence>
<reference evidence="1 2" key="1">
    <citation type="submission" date="2023-03" db="EMBL/GenBank/DDBJ databases">
        <title>High recombination rates correlate with genetic variation in Cardiocondyla obscurior ants.</title>
        <authorList>
            <person name="Errbii M."/>
        </authorList>
    </citation>
    <scope>NUCLEOTIDE SEQUENCE [LARGE SCALE GENOMIC DNA]</scope>
    <source>
        <strain evidence="1">Alpha-2009</strain>
        <tissue evidence="1">Whole body</tissue>
    </source>
</reference>
<evidence type="ECO:0000313" key="1">
    <source>
        <dbReference type="EMBL" id="KAL0108158.1"/>
    </source>
</evidence>
<proteinExistence type="predicted"/>
<gene>
    <name evidence="1" type="ORF">PUN28_015032</name>
</gene>
<keyword evidence="2" id="KW-1185">Reference proteome</keyword>
<organism evidence="1 2">
    <name type="scientific">Cardiocondyla obscurior</name>
    <dbReference type="NCBI Taxonomy" id="286306"/>
    <lineage>
        <taxon>Eukaryota</taxon>
        <taxon>Metazoa</taxon>
        <taxon>Ecdysozoa</taxon>
        <taxon>Arthropoda</taxon>
        <taxon>Hexapoda</taxon>
        <taxon>Insecta</taxon>
        <taxon>Pterygota</taxon>
        <taxon>Neoptera</taxon>
        <taxon>Endopterygota</taxon>
        <taxon>Hymenoptera</taxon>
        <taxon>Apocrita</taxon>
        <taxon>Aculeata</taxon>
        <taxon>Formicoidea</taxon>
        <taxon>Formicidae</taxon>
        <taxon>Myrmicinae</taxon>
        <taxon>Cardiocondyla</taxon>
    </lineage>
</organism>
<dbReference type="Proteomes" id="UP001430953">
    <property type="component" value="Unassembled WGS sequence"/>
</dbReference>
<comment type="caution">
    <text evidence="1">The sequence shown here is derived from an EMBL/GenBank/DDBJ whole genome shotgun (WGS) entry which is preliminary data.</text>
</comment>
<sequence length="112" mass="12423">MRKDRPSFGPQACNLLPLGIVASHNRFVKEMRDLATLNNTAGRILFTDSKFVRGISEGLRENRIGIGIEMESEAPVLSSSLACVRPVHVHSPILPIHSRRFNAQHCCVQTCT</sequence>
<name>A0AAW2EZQ9_9HYME</name>
<dbReference type="EMBL" id="JADYXP020000016">
    <property type="protein sequence ID" value="KAL0108158.1"/>
    <property type="molecule type" value="Genomic_DNA"/>
</dbReference>
<accession>A0AAW2EZQ9</accession>